<dbReference type="AlphaFoldDB" id="A0A3P3WAW6"/>
<accession>A0A3P3WAW6</accession>
<organism evidence="2 3">
    <name type="scientific">Paenimyroides tangerinum</name>
    <dbReference type="NCBI Taxonomy" id="2488728"/>
    <lineage>
        <taxon>Bacteria</taxon>
        <taxon>Pseudomonadati</taxon>
        <taxon>Bacteroidota</taxon>
        <taxon>Flavobacteriia</taxon>
        <taxon>Flavobacteriales</taxon>
        <taxon>Flavobacteriaceae</taxon>
        <taxon>Paenimyroides</taxon>
    </lineage>
</organism>
<comment type="caution">
    <text evidence="2">The sequence shown here is derived from an EMBL/GenBank/DDBJ whole genome shotgun (WGS) entry which is preliminary data.</text>
</comment>
<reference evidence="2 3" key="1">
    <citation type="submission" date="2018-11" db="EMBL/GenBank/DDBJ databases">
        <title>Flavobacterium sp. nov., YIM 102701-2 draft genome.</title>
        <authorList>
            <person name="Li G."/>
            <person name="Jiang Y."/>
        </authorList>
    </citation>
    <scope>NUCLEOTIDE SEQUENCE [LARGE SCALE GENOMIC DNA]</scope>
    <source>
        <strain evidence="2 3">YIM 102701-2</strain>
    </source>
</reference>
<proteinExistence type="predicted"/>
<dbReference type="EMBL" id="RQVQ01000006">
    <property type="protein sequence ID" value="RRJ92305.1"/>
    <property type="molecule type" value="Genomic_DNA"/>
</dbReference>
<gene>
    <name evidence="2" type="ORF">EG240_03780</name>
    <name evidence="1" type="ORF">EG240_13055</name>
</gene>
<dbReference type="EMBL" id="RQVQ01000036">
    <property type="protein sequence ID" value="RRJ88929.1"/>
    <property type="molecule type" value="Genomic_DNA"/>
</dbReference>
<sequence>MSKLQFFYILCIIILVDQKISAQNITILKDSVHISNQYYVLEEMNLSIKNKNIYKILQQKYNLFDGNYFKDPINRLTAKKEKLINLSEDLNRHQYGFESYEILYIDSKYLALSISIQVFGSPWEDSEYYFFDLEKDTNIGNSLFKNRKKLLLECNKKLINQENIRLNLETSDLSNYILVFDSNRKFNEIIFVFKDLNNYSVSGNQKYEVSFTRIEIENFIASKYRNTNIFKF</sequence>
<keyword evidence="3" id="KW-1185">Reference proteome</keyword>
<name>A0A3P3WAW6_9FLAO</name>
<dbReference type="OrthoDB" id="1340768at2"/>
<dbReference type="Proteomes" id="UP000275719">
    <property type="component" value="Unassembled WGS sequence"/>
</dbReference>
<evidence type="ECO:0000313" key="1">
    <source>
        <dbReference type="EMBL" id="RRJ88929.1"/>
    </source>
</evidence>
<evidence type="ECO:0000313" key="2">
    <source>
        <dbReference type="EMBL" id="RRJ92305.1"/>
    </source>
</evidence>
<dbReference type="RefSeq" id="WP_125017581.1">
    <property type="nucleotide sequence ID" value="NZ_RQVQ01000006.1"/>
</dbReference>
<evidence type="ECO:0000313" key="3">
    <source>
        <dbReference type="Proteomes" id="UP000275719"/>
    </source>
</evidence>
<protein>
    <submittedName>
        <fullName evidence="2">Uncharacterized protein</fullName>
    </submittedName>
</protein>